<reference evidence="2" key="1">
    <citation type="journal article" date="2009" name="PLoS Genet.">
        <title>Sequencing, mapping, and analysis of 27,455 maize full-length cDNAs.</title>
        <authorList>
            <person name="Soderlund C."/>
            <person name="Descour A."/>
            <person name="Kudrna D."/>
            <person name="Bomhoff M."/>
            <person name="Boyd L."/>
            <person name="Currie J."/>
            <person name="Angelova A."/>
            <person name="Collura K."/>
            <person name="Wissotski M."/>
            <person name="Ashley E."/>
            <person name="Morrow D."/>
            <person name="Fernandes J."/>
            <person name="Walbot V."/>
            <person name="Yu Y."/>
        </authorList>
    </citation>
    <scope>NUCLEOTIDE SEQUENCE</scope>
    <source>
        <strain evidence="2">B73</strain>
    </source>
</reference>
<name>B8A3J5_MAIZE</name>
<proteinExistence type="evidence at transcript level"/>
<dbReference type="AlphaFoldDB" id="B8A3J5"/>
<dbReference type="EMBL" id="BT056137">
    <property type="protein sequence ID" value="ACL54744.1"/>
    <property type="molecule type" value="mRNA"/>
</dbReference>
<feature type="region of interest" description="Disordered" evidence="1">
    <location>
        <begin position="1"/>
        <end position="22"/>
    </location>
</feature>
<organism evidence="2">
    <name type="scientific">Zea mays</name>
    <name type="common">Maize</name>
    <dbReference type="NCBI Taxonomy" id="4577"/>
    <lineage>
        <taxon>Eukaryota</taxon>
        <taxon>Viridiplantae</taxon>
        <taxon>Streptophyta</taxon>
        <taxon>Embryophyta</taxon>
        <taxon>Tracheophyta</taxon>
        <taxon>Spermatophyta</taxon>
        <taxon>Magnoliopsida</taxon>
        <taxon>Liliopsida</taxon>
        <taxon>Poales</taxon>
        <taxon>Poaceae</taxon>
        <taxon>PACMAD clade</taxon>
        <taxon>Panicoideae</taxon>
        <taxon>Andropogonodae</taxon>
        <taxon>Andropogoneae</taxon>
        <taxon>Tripsacinae</taxon>
        <taxon>Zea</taxon>
    </lineage>
</organism>
<evidence type="ECO:0000313" key="2">
    <source>
        <dbReference type="EMBL" id="ACL54744.1"/>
    </source>
</evidence>
<protein>
    <submittedName>
        <fullName evidence="2">Uncharacterized protein</fullName>
    </submittedName>
</protein>
<accession>B8A3J5</accession>
<reference evidence="2" key="2">
    <citation type="submission" date="2012-06" db="EMBL/GenBank/DDBJ databases">
        <authorList>
            <person name="Yu Y."/>
            <person name="Currie J."/>
            <person name="Lomeli R."/>
            <person name="Angelova A."/>
            <person name="Collura K."/>
            <person name="Wissotski M."/>
            <person name="Campos D."/>
            <person name="Kudrna D."/>
            <person name="Golser W."/>
            <person name="Ashely E."/>
            <person name="Descour A."/>
            <person name="Fernandes J."/>
            <person name="Soderlund C."/>
            <person name="Walbot V."/>
        </authorList>
    </citation>
    <scope>NUCLEOTIDE SEQUENCE</scope>
    <source>
        <strain evidence="2">B73</strain>
    </source>
</reference>
<evidence type="ECO:0000256" key="1">
    <source>
        <dbReference type="SAM" id="MobiDB-lite"/>
    </source>
</evidence>
<sequence length="67" mass="7084">MPPREQARPQGAGFLSSTPAPLSFSLSSPFLLISRRTGLISPGRKQRQILGAAGLTRHQRTGGEQGG</sequence>